<evidence type="ECO:0000313" key="2">
    <source>
        <dbReference type="EMBL" id="CRK90490.1"/>
    </source>
</evidence>
<feature type="compositionally biased region" description="Polar residues" evidence="1">
    <location>
        <begin position="136"/>
        <end position="150"/>
    </location>
</feature>
<dbReference type="AlphaFoldDB" id="A0A1J1HSH7"/>
<proteinExistence type="predicted"/>
<keyword evidence="3" id="KW-1185">Reference proteome</keyword>
<feature type="region of interest" description="Disordered" evidence="1">
    <location>
        <begin position="130"/>
        <end position="150"/>
    </location>
</feature>
<dbReference type="Proteomes" id="UP000183832">
    <property type="component" value="Unassembled WGS sequence"/>
</dbReference>
<sequence length="150" mass="17776">MFVKKIATRLRLSQKRNDKECRDENRKIITLDRVLRIFEQEEIEIRQPWEKFKVCCPKMILFMVISLTGKFIENKTEKFFLWRCKEFSSIISVDEKDKNIEEHTSEHGALIRAAGSIWFLVKAKKGRRKHSKISKKTLNGESSLQGKMNE</sequence>
<gene>
    <name evidence="2" type="ORF">CLUMA_CG004179</name>
</gene>
<name>A0A1J1HSH7_9DIPT</name>
<organism evidence="2 3">
    <name type="scientific">Clunio marinus</name>
    <dbReference type="NCBI Taxonomy" id="568069"/>
    <lineage>
        <taxon>Eukaryota</taxon>
        <taxon>Metazoa</taxon>
        <taxon>Ecdysozoa</taxon>
        <taxon>Arthropoda</taxon>
        <taxon>Hexapoda</taxon>
        <taxon>Insecta</taxon>
        <taxon>Pterygota</taxon>
        <taxon>Neoptera</taxon>
        <taxon>Endopterygota</taxon>
        <taxon>Diptera</taxon>
        <taxon>Nematocera</taxon>
        <taxon>Chironomoidea</taxon>
        <taxon>Chironomidae</taxon>
        <taxon>Clunio</taxon>
    </lineage>
</organism>
<accession>A0A1J1HSH7</accession>
<dbReference type="EMBL" id="CVRI01000019">
    <property type="protein sequence ID" value="CRK90490.1"/>
    <property type="molecule type" value="Genomic_DNA"/>
</dbReference>
<reference evidence="2 3" key="1">
    <citation type="submission" date="2015-04" db="EMBL/GenBank/DDBJ databases">
        <authorList>
            <person name="Syromyatnikov M.Y."/>
            <person name="Popov V.N."/>
        </authorList>
    </citation>
    <scope>NUCLEOTIDE SEQUENCE [LARGE SCALE GENOMIC DNA]</scope>
</reference>
<evidence type="ECO:0000256" key="1">
    <source>
        <dbReference type="SAM" id="MobiDB-lite"/>
    </source>
</evidence>
<evidence type="ECO:0000313" key="3">
    <source>
        <dbReference type="Proteomes" id="UP000183832"/>
    </source>
</evidence>
<protein>
    <submittedName>
        <fullName evidence="2">CLUMA_CG004179, isoform A</fullName>
    </submittedName>
</protein>